<dbReference type="KEGG" id="pfer:IRI77_34560"/>
<feature type="transmembrane region" description="Helical" evidence="1">
    <location>
        <begin position="244"/>
        <end position="265"/>
    </location>
</feature>
<feature type="transmembrane region" description="Helical" evidence="1">
    <location>
        <begin position="153"/>
        <end position="175"/>
    </location>
</feature>
<organism evidence="2 3">
    <name type="scientific">Paludibaculum fermentans</name>
    <dbReference type="NCBI Taxonomy" id="1473598"/>
    <lineage>
        <taxon>Bacteria</taxon>
        <taxon>Pseudomonadati</taxon>
        <taxon>Acidobacteriota</taxon>
        <taxon>Terriglobia</taxon>
        <taxon>Bryobacterales</taxon>
        <taxon>Bryobacteraceae</taxon>
        <taxon>Paludibaculum</taxon>
    </lineage>
</organism>
<dbReference type="PANTHER" id="PTHR42867:SF1">
    <property type="entry name" value="MEMBRANE PROTEIN-RELATED"/>
    <property type="match status" value="1"/>
</dbReference>
<feature type="transmembrane region" description="Helical" evidence="1">
    <location>
        <begin position="113"/>
        <end position="133"/>
    </location>
</feature>
<gene>
    <name evidence="2" type="ORF">IRI77_34560</name>
</gene>
<sequence>MLPILESGEETLVGGQAVMEGVMMRAPHSYCVAVRRPDGIIVTEEQPLAKVSDKYPIFKLPIFRGVGTLGQAMSLGVKALRFSADVAMQAEAEKEGKAEPQAGEKKPTEIPGWVMTLNLLFSFAFFIALYKFVPLVLTTQLQRMYPQLGLGNRILFNLMDGVIRLVIFLGFLWIISRWKDIHRVFEYHGAEHRVVFNFESGKPVTVANAQRFVTFHPRCGTSFLLVVMMVSIAVYAVIPVDTFWAKMLLRIVALPVIAGLSYELIRFAAKHRSGLLALMTAPGLWLQRITTQPPADDQTAVAIRALDGAMEIEKQQGGELVIA</sequence>
<evidence type="ECO:0000256" key="1">
    <source>
        <dbReference type="SAM" id="Phobius"/>
    </source>
</evidence>
<protein>
    <submittedName>
        <fullName evidence="2">DUF1385 domain-containing protein</fullName>
    </submittedName>
</protein>
<keyword evidence="1" id="KW-1133">Transmembrane helix</keyword>
<dbReference type="InterPro" id="IPR010787">
    <property type="entry name" value="DUF1385"/>
</dbReference>
<dbReference type="PANTHER" id="PTHR42867">
    <property type="entry name" value="MEMBRANE PROTEIN-RELATED"/>
    <property type="match status" value="1"/>
</dbReference>
<keyword evidence="3" id="KW-1185">Reference proteome</keyword>
<keyword evidence="1" id="KW-0472">Membrane</keyword>
<accession>A0A7S7NQ99</accession>
<evidence type="ECO:0000313" key="3">
    <source>
        <dbReference type="Proteomes" id="UP000593892"/>
    </source>
</evidence>
<feature type="transmembrane region" description="Helical" evidence="1">
    <location>
        <begin position="219"/>
        <end position="238"/>
    </location>
</feature>
<dbReference type="Proteomes" id="UP000593892">
    <property type="component" value="Chromosome"/>
</dbReference>
<dbReference type="RefSeq" id="WP_194449474.1">
    <property type="nucleotide sequence ID" value="NZ_CP063849.1"/>
</dbReference>
<dbReference type="EMBL" id="CP063849">
    <property type="protein sequence ID" value="QOY87807.1"/>
    <property type="molecule type" value="Genomic_DNA"/>
</dbReference>
<evidence type="ECO:0000313" key="2">
    <source>
        <dbReference type="EMBL" id="QOY87807.1"/>
    </source>
</evidence>
<reference evidence="2 3" key="1">
    <citation type="submission" date="2020-10" db="EMBL/GenBank/DDBJ databases">
        <title>Complete genome sequence of Paludibaculum fermentans P105T, a facultatively anaerobic acidobacterium capable of dissimilatory Fe(III) reduction.</title>
        <authorList>
            <person name="Dedysh S.N."/>
            <person name="Beletsky A.V."/>
            <person name="Kulichevskaya I.S."/>
            <person name="Mardanov A.V."/>
            <person name="Ravin N.V."/>
        </authorList>
    </citation>
    <scope>NUCLEOTIDE SEQUENCE [LARGE SCALE GENOMIC DNA]</scope>
    <source>
        <strain evidence="2 3">P105</strain>
    </source>
</reference>
<proteinExistence type="predicted"/>
<dbReference type="Pfam" id="PF07136">
    <property type="entry name" value="DUF1385"/>
    <property type="match status" value="1"/>
</dbReference>
<keyword evidence="1" id="KW-0812">Transmembrane</keyword>
<name>A0A7S7NQ99_PALFE</name>
<dbReference type="AlphaFoldDB" id="A0A7S7NQ99"/>